<feature type="compositionally biased region" description="Low complexity" evidence="1">
    <location>
        <begin position="106"/>
        <end position="116"/>
    </location>
</feature>
<name>A0ABD3NXG2_9STRA</name>
<evidence type="ECO:0000313" key="2">
    <source>
        <dbReference type="EMBL" id="KAL3780654.1"/>
    </source>
</evidence>
<feature type="region of interest" description="Disordered" evidence="1">
    <location>
        <begin position="763"/>
        <end position="929"/>
    </location>
</feature>
<feature type="compositionally biased region" description="Low complexity" evidence="1">
    <location>
        <begin position="77"/>
        <end position="93"/>
    </location>
</feature>
<feature type="compositionally biased region" description="Polar residues" evidence="1">
    <location>
        <begin position="151"/>
        <end position="181"/>
    </location>
</feature>
<dbReference type="EMBL" id="JABMIG020000342">
    <property type="protein sequence ID" value="KAL3780654.1"/>
    <property type="molecule type" value="Genomic_DNA"/>
</dbReference>
<gene>
    <name evidence="2" type="ORF">HJC23_000124</name>
</gene>
<feature type="compositionally biased region" description="Polar residues" evidence="1">
    <location>
        <begin position="799"/>
        <end position="814"/>
    </location>
</feature>
<feature type="compositionally biased region" description="Polar residues" evidence="1">
    <location>
        <begin position="661"/>
        <end position="680"/>
    </location>
</feature>
<feature type="compositionally biased region" description="Polar residues" evidence="1">
    <location>
        <begin position="891"/>
        <end position="925"/>
    </location>
</feature>
<dbReference type="AlphaFoldDB" id="A0ABD3NXG2"/>
<feature type="region of interest" description="Disordered" evidence="1">
    <location>
        <begin position="151"/>
        <end position="193"/>
    </location>
</feature>
<accession>A0ABD3NXG2</accession>
<feature type="compositionally biased region" description="Low complexity" evidence="1">
    <location>
        <begin position="257"/>
        <end position="278"/>
    </location>
</feature>
<feature type="region of interest" description="Disordered" evidence="1">
    <location>
        <begin position="558"/>
        <end position="594"/>
    </location>
</feature>
<feature type="compositionally biased region" description="Low complexity" evidence="1">
    <location>
        <begin position="423"/>
        <end position="444"/>
    </location>
</feature>
<feature type="compositionally biased region" description="Low complexity" evidence="1">
    <location>
        <begin position="321"/>
        <end position="331"/>
    </location>
</feature>
<organism evidence="2 3">
    <name type="scientific">Cyclotella cryptica</name>
    <dbReference type="NCBI Taxonomy" id="29204"/>
    <lineage>
        <taxon>Eukaryota</taxon>
        <taxon>Sar</taxon>
        <taxon>Stramenopiles</taxon>
        <taxon>Ochrophyta</taxon>
        <taxon>Bacillariophyta</taxon>
        <taxon>Coscinodiscophyceae</taxon>
        <taxon>Thalassiosirophycidae</taxon>
        <taxon>Stephanodiscales</taxon>
        <taxon>Stephanodiscaceae</taxon>
        <taxon>Cyclotella</taxon>
    </lineage>
</organism>
<dbReference type="Proteomes" id="UP001516023">
    <property type="component" value="Unassembled WGS sequence"/>
</dbReference>
<keyword evidence="3" id="KW-1185">Reference proteome</keyword>
<evidence type="ECO:0000256" key="1">
    <source>
        <dbReference type="SAM" id="MobiDB-lite"/>
    </source>
</evidence>
<feature type="compositionally biased region" description="Acidic residues" evidence="1">
    <location>
        <begin position="406"/>
        <end position="420"/>
    </location>
</feature>
<feature type="compositionally biased region" description="Polar residues" evidence="1">
    <location>
        <begin position="770"/>
        <end position="787"/>
    </location>
</feature>
<feature type="region of interest" description="Disordered" evidence="1">
    <location>
        <begin position="229"/>
        <end position="280"/>
    </location>
</feature>
<feature type="region of interest" description="Disordered" evidence="1">
    <location>
        <begin position="617"/>
        <end position="749"/>
    </location>
</feature>
<sequence length="1237" mass="133674">MSLLACLHHNANQFLSVFNSNQIQILSSRQDLQHEAERRFPTRHTSAMETHPISFTFADDDPPFPSSHSPLRRPHAKPSSPHRPAAPHATASSGHLVRPATPPPRSLLLPPSQQRPSQPPRGITNDDARSASSPIVHTMLTRLGRASTAATFSYDPNESETNNMSDLSFSSQSAPSIYSQHNNDDDDDDDNHSLNLLQQHAMEEFLQAHMSGSALAKEEKWRELVRVMRDSSHGGKGRPRPRGRQRHQQPWGGGGQRRSSSSRSASSTSRSSRGSQRSWTNDEILGFIRIGGTPGGGDSIASALTSPTSSPHGRGFGLGYYGSSPLGSSSPPVKPVTTENANIHSPPRTRRDIFLNFKGSETSEGTAEESLPTFPSLPGCHEASLSESLPTVPPLGGGGRRLSSSNEDEFVYSNSMEDDSVRDSSSASSNGSDSTTGSGTSAISNEEKGGVFLDIGLDATNSMIRSASKESKSYRTTSNSTWDSLLMSSDFDDPSCGTWRSGGGGAGGSKSSSIVKNLIGRYETTINRSVSSSVGKEPSFFQRTNQEVIQSQKLTVSHRRIVSASNPTTPRKEVSHQSQTSQKLNRKSRRENTLEEQVRTVLEMQHSHTVRDEVEGHIIGSHDPDNPSSRPITTPNKLTRSTKSESVTSAQDILAELRRSPTPSSLQSGVSFNSGGSRSSLPRKISIGGGAKSPLNAVPNSISPGENAPSPDRCGVRTPSPLALAPSKRDLPRPNRINRKTASEPSAAGLRLDVGAVNDSISSNSIRSSLPETSTQIEVHDGPSTSVPRPRSKVFPCTSPLTIASNDNRNSIGTPTEKATELPTTPLRVKTHPTNYDTQDSHKKASSPAMNQSGEPSRTGFPPSTRNMPPTPTTRRILPSVKEIAARFNGQMKSDPSSSPSRFKRMSNFTNKSSATPNANKSIASSGGKDRIDEIRASISKLKHNGVGGIGKATSTLVRNQETGRYIIRDVDDESFDGIVLAEMMRPKILEESFAVDPTGDEETDQDCKAKQNSKVDGDENTYIGDVKTLFEMPSRHSIDGSVLSDGVVDEAVRAAIDAMSSTSTDDILESNQPISCPPISEWKSVTPLRMNQAFNTRTALNGPSSTSETDVDDFFVVARSSNQWSSFQSSANDNGPGSLIEDIFDINPSSDKWIDDDSSFGCAQWDDSGSDEWRDEKNSSAFAGIYSLNKNNNAKVTNFPSPTSVMQGPNRKFLKDGKSRQQRKVEVVPAWNPFDL</sequence>
<feature type="region of interest" description="Disordered" evidence="1">
    <location>
        <begin position="298"/>
        <end position="347"/>
    </location>
</feature>
<feature type="compositionally biased region" description="Polar residues" evidence="1">
    <location>
        <begin position="626"/>
        <end position="651"/>
    </location>
</feature>
<evidence type="ECO:0000313" key="3">
    <source>
        <dbReference type="Proteomes" id="UP001516023"/>
    </source>
</evidence>
<comment type="caution">
    <text evidence="2">The sequence shown here is derived from an EMBL/GenBank/DDBJ whole genome shotgun (WGS) entry which is preliminary data.</text>
</comment>
<feature type="compositionally biased region" description="Low complexity" evidence="1">
    <location>
        <begin position="862"/>
        <end position="876"/>
    </location>
</feature>
<feature type="compositionally biased region" description="Polar residues" evidence="1">
    <location>
        <begin position="302"/>
        <end position="311"/>
    </location>
</feature>
<reference evidence="2 3" key="1">
    <citation type="journal article" date="2020" name="G3 (Bethesda)">
        <title>Improved Reference Genome for Cyclotella cryptica CCMP332, a Model for Cell Wall Morphogenesis, Salinity Adaptation, and Lipid Production in Diatoms (Bacillariophyta).</title>
        <authorList>
            <person name="Roberts W.R."/>
            <person name="Downey K.M."/>
            <person name="Ruck E.C."/>
            <person name="Traller J.C."/>
            <person name="Alverson A.J."/>
        </authorList>
    </citation>
    <scope>NUCLEOTIDE SEQUENCE [LARGE SCALE GENOMIC DNA]</scope>
    <source>
        <strain evidence="2 3">CCMP332</strain>
    </source>
</reference>
<protein>
    <submittedName>
        <fullName evidence="2">Uncharacterized protein</fullName>
    </submittedName>
</protein>
<feature type="compositionally biased region" description="Basic residues" evidence="1">
    <location>
        <begin position="235"/>
        <end position="247"/>
    </location>
</feature>
<proteinExistence type="predicted"/>
<feature type="region of interest" description="Disordered" evidence="1">
    <location>
        <begin position="362"/>
        <end position="445"/>
    </location>
</feature>
<feature type="region of interest" description="Disordered" evidence="1">
    <location>
        <begin position="54"/>
        <end position="131"/>
    </location>
</feature>